<dbReference type="InParanoid" id="W0RD29"/>
<dbReference type="eggNOG" id="ENOG50340YA">
    <property type="taxonomic scope" value="Bacteria"/>
</dbReference>
<sequence>MNLWTDDAPAAWRRALDRYDEVIAAQGVARLPELERWYRDELPPAIATRVRPHVTHAELVRVTEWKMARGVWRAPNLVLVRGNDAALVARTSGDALALVPRPSEPVATLATLAGVGPATASAVLAAAAPDVYPFFDELVSAQVPSLGPVKYTVPYYARYAEALRARAARRSASRRRTWSARCGPTRAGRRVGGDGRAGHGSTYEFVWD</sequence>
<feature type="region of interest" description="Disordered" evidence="1">
    <location>
        <begin position="176"/>
        <end position="196"/>
    </location>
</feature>
<dbReference type="OrthoDB" id="9835186at2"/>
<evidence type="ECO:0000313" key="3">
    <source>
        <dbReference type="Proteomes" id="UP000019151"/>
    </source>
</evidence>
<proteinExistence type="predicted"/>
<keyword evidence="3" id="KW-1185">Reference proteome</keyword>
<name>W0RD29_9BACT</name>
<dbReference type="Proteomes" id="UP000019151">
    <property type="component" value="Chromosome"/>
</dbReference>
<dbReference type="STRING" id="861299.J421_0673"/>
<protein>
    <submittedName>
        <fullName evidence="2">Uncharacterized protein</fullName>
    </submittedName>
</protein>
<evidence type="ECO:0000256" key="1">
    <source>
        <dbReference type="SAM" id="MobiDB-lite"/>
    </source>
</evidence>
<organism evidence="2 3">
    <name type="scientific">Gemmatirosa kalamazoonensis</name>
    <dbReference type="NCBI Taxonomy" id="861299"/>
    <lineage>
        <taxon>Bacteria</taxon>
        <taxon>Pseudomonadati</taxon>
        <taxon>Gemmatimonadota</taxon>
        <taxon>Gemmatimonadia</taxon>
        <taxon>Gemmatimonadales</taxon>
        <taxon>Gemmatimonadaceae</taxon>
        <taxon>Gemmatirosa</taxon>
    </lineage>
</organism>
<dbReference type="AlphaFoldDB" id="W0RD29"/>
<dbReference type="RefSeq" id="WP_025409755.1">
    <property type="nucleotide sequence ID" value="NZ_CP007128.1"/>
</dbReference>
<accession>W0RD29</accession>
<reference evidence="2 3" key="1">
    <citation type="journal article" date="2014" name="Genome Announc.">
        <title>Genome Sequence and Methylome of Soil Bacterium Gemmatirosa kalamazoonensis KBS708T, a Member of the Rarely Cultivated Gemmatimonadetes Phylum.</title>
        <authorList>
            <person name="Debruyn J.M."/>
            <person name="Radosevich M."/>
            <person name="Wommack K.E."/>
            <person name="Polson S.W."/>
            <person name="Hauser L.J."/>
            <person name="Fawaz M.N."/>
            <person name="Korlach J."/>
            <person name="Tsai Y.C."/>
        </authorList>
    </citation>
    <scope>NUCLEOTIDE SEQUENCE [LARGE SCALE GENOMIC DNA]</scope>
    <source>
        <strain evidence="2 3">KBS708</strain>
    </source>
</reference>
<dbReference type="PANTHER" id="PTHR21521:SF0">
    <property type="entry name" value="AMUN, ISOFORM A"/>
    <property type="match status" value="1"/>
</dbReference>
<dbReference type="HOGENOM" id="CLU_048127_3_1_0"/>
<evidence type="ECO:0000313" key="2">
    <source>
        <dbReference type="EMBL" id="AHG88210.1"/>
    </source>
</evidence>
<gene>
    <name evidence="2" type="ORF">J421_0673</name>
</gene>
<dbReference type="KEGG" id="gba:J421_0673"/>
<dbReference type="PANTHER" id="PTHR21521">
    <property type="entry name" value="AMUN, ISOFORM A"/>
    <property type="match status" value="1"/>
</dbReference>
<dbReference type="EMBL" id="CP007128">
    <property type="protein sequence ID" value="AHG88210.1"/>
    <property type="molecule type" value="Genomic_DNA"/>
</dbReference>